<dbReference type="OrthoDB" id="9809248at2"/>
<dbReference type="GO" id="GO:0065002">
    <property type="term" value="P:intracellular protein transmembrane transport"/>
    <property type="evidence" value="ECO:0007669"/>
    <property type="project" value="UniProtKB-UniRule"/>
</dbReference>
<feature type="transmembrane region" description="Helical" evidence="10">
    <location>
        <begin position="212"/>
        <end position="234"/>
    </location>
</feature>
<dbReference type="GO" id="GO:0006605">
    <property type="term" value="P:protein targeting"/>
    <property type="evidence" value="ECO:0007669"/>
    <property type="project" value="UniProtKB-UniRule"/>
</dbReference>
<name>A0A2M8VRS3_9BURK</name>
<dbReference type="FunFam" id="1.10.3370.10:FF:000001">
    <property type="entry name" value="Preprotein translocase subunit SecY"/>
    <property type="match status" value="1"/>
</dbReference>
<dbReference type="EMBL" id="PGTX01000002">
    <property type="protein sequence ID" value="PJI80157.1"/>
    <property type="molecule type" value="Genomic_DNA"/>
</dbReference>
<feature type="transmembrane region" description="Helical" evidence="10">
    <location>
        <begin position="185"/>
        <end position="206"/>
    </location>
</feature>
<dbReference type="PRINTS" id="PR00303">
    <property type="entry name" value="SECYTRNLCASE"/>
</dbReference>
<evidence type="ECO:0000313" key="15">
    <source>
        <dbReference type="Proteomes" id="UP000229366"/>
    </source>
</evidence>
<reference evidence="14 15" key="1">
    <citation type="submission" date="2017-11" db="EMBL/GenBank/DDBJ databases">
        <title>Genomic Encyclopedia of Type Strains, Phase III (KMG-III): the genomes of soil and plant-associated and newly described type strains.</title>
        <authorList>
            <person name="Whitman W."/>
        </authorList>
    </citation>
    <scope>NUCLEOTIDE SEQUENCE [LARGE SCALE GENOMIC DNA]</scope>
    <source>
        <strain evidence="14 15">UB-Domo-W1</strain>
    </source>
</reference>
<dbReference type="PROSITE" id="PS00755">
    <property type="entry name" value="SECY_1"/>
    <property type="match status" value="1"/>
</dbReference>
<evidence type="ECO:0000256" key="13">
    <source>
        <dbReference type="RuleBase" id="RU004349"/>
    </source>
</evidence>
<evidence type="ECO:0000256" key="4">
    <source>
        <dbReference type="ARBA" id="ARBA00022692"/>
    </source>
</evidence>
<feature type="transmembrane region" description="Helical" evidence="10">
    <location>
        <begin position="153"/>
        <end position="173"/>
    </location>
</feature>
<feature type="transmembrane region" description="Helical" evidence="10">
    <location>
        <begin position="121"/>
        <end position="141"/>
    </location>
</feature>
<dbReference type="NCBIfam" id="TIGR00967">
    <property type="entry name" value="3a0501s007"/>
    <property type="match status" value="1"/>
</dbReference>
<dbReference type="InterPro" id="IPR030659">
    <property type="entry name" value="SecY_CS"/>
</dbReference>
<dbReference type="InterPro" id="IPR002208">
    <property type="entry name" value="SecY/SEC61-alpha"/>
</dbReference>
<dbReference type="GO" id="GO:0005886">
    <property type="term" value="C:plasma membrane"/>
    <property type="evidence" value="ECO:0007669"/>
    <property type="project" value="UniProtKB-SubCell"/>
</dbReference>
<dbReference type="InterPro" id="IPR023201">
    <property type="entry name" value="SecY_dom_sf"/>
</dbReference>
<dbReference type="AlphaFoldDB" id="A0A2M8VRS3"/>
<dbReference type="InterPro" id="IPR026593">
    <property type="entry name" value="SecY"/>
</dbReference>
<comment type="subcellular location">
    <subcellularLocation>
        <location evidence="10">Cell membrane</location>
        <topology evidence="10">Multi-pass membrane protein</topology>
    </subcellularLocation>
    <subcellularLocation>
        <location evidence="1 12">Membrane</location>
        <topology evidence="1 12">Multi-pass membrane protein</topology>
    </subcellularLocation>
</comment>
<dbReference type="Proteomes" id="UP000229366">
    <property type="component" value="Unassembled WGS sequence"/>
</dbReference>
<keyword evidence="3 10" id="KW-0813">Transport</keyword>
<dbReference type="HAMAP" id="MF_01465">
    <property type="entry name" value="SecY"/>
    <property type="match status" value="1"/>
</dbReference>
<gene>
    <name evidence="10" type="primary">secY</name>
    <name evidence="14" type="ORF">B0G85_1144</name>
</gene>
<feature type="transmembrane region" description="Helical" evidence="10">
    <location>
        <begin position="25"/>
        <end position="43"/>
    </location>
</feature>
<dbReference type="RefSeq" id="WP_100379467.1">
    <property type="nucleotide sequence ID" value="NZ_CBCSBW010000002.1"/>
</dbReference>
<feature type="transmembrane region" description="Helical" evidence="10">
    <location>
        <begin position="273"/>
        <end position="293"/>
    </location>
</feature>
<dbReference type="PROSITE" id="PS00756">
    <property type="entry name" value="SECY_2"/>
    <property type="match status" value="1"/>
</dbReference>
<keyword evidence="8 10" id="KW-0472">Membrane</keyword>
<evidence type="ECO:0000256" key="6">
    <source>
        <dbReference type="ARBA" id="ARBA00022989"/>
    </source>
</evidence>
<keyword evidence="6 10" id="KW-1133">Transmembrane helix</keyword>
<comment type="similarity">
    <text evidence="2 10 13">Belongs to the SecY/SEC61-alpha family.</text>
</comment>
<evidence type="ECO:0000256" key="5">
    <source>
        <dbReference type="ARBA" id="ARBA00022927"/>
    </source>
</evidence>
<feature type="transmembrane region" description="Helical" evidence="10">
    <location>
        <begin position="319"/>
        <end position="340"/>
    </location>
</feature>
<dbReference type="GO" id="GO:0043952">
    <property type="term" value="P:protein transport by the Sec complex"/>
    <property type="evidence" value="ECO:0007669"/>
    <property type="project" value="UniProtKB-UniRule"/>
</dbReference>
<keyword evidence="15" id="KW-1185">Reference proteome</keyword>
<protein>
    <recommendedName>
        <fullName evidence="9 10">Protein translocase subunit SecY</fullName>
    </recommendedName>
</protein>
<dbReference type="PANTHER" id="PTHR10906">
    <property type="entry name" value="SECY/SEC61-ALPHA FAMILY MEMBER"/>
    <property type="match status" value="1"/>
</dbReference>
<evidence type="ECO:0000256" key="11">
    <source>
        <dbReference type="RuleBase" id="RU000537"/>
    </source>
</evidence>
<dbReference type="Pfam" id="PF00344">
    <property type="entry name" value="SecY"/>
    <property type="match status" value="1"/>
</dbReference>
<evidence type="ECO:0000256" key="12">
    <source>
        <dbReference type="RuleBase" id="RU003484"/>
    </source>
</evidence>
<feature type="transmembrane region" description="Helical" evidence="10">
    <location>
        <begin position="77"/>
        <end position="101"/>
    </location>
</feature>
<evidence type="ECO:0000256" key="7">
    <source>
        <dbReference type="ARBA" id="ARBA00023010"/>
    </source>
</evidence>
<evidence type="ECO:0000256" key="9">
    <source>
        <dbReference type="ARBA" id="ARBA00039733"/>
    </source>
</evidence>
<comment type="subunit">
    <text evidence="10">Component of the Sec protein translocase complex. Heterotrimer consisting of SecY, SecE and SecG subunits. The heterotrimers can form oligomers, although 1 heterotrimer is thought to be able to translocate proteins. Interacts with the ribosome. Interacts with SecDF, and other proteins may be involved. Interacts with SecA.</text>
</comment>
<evidence type="ECO:0000256" key="1">
    <source>
        <dbReference type="ARBA" id="ARBA00004141"/>
    </source>
</evidence>
<keyword evidence="5 10" id="KW-0653">Protein transport</keyword>
<evidence type="ECO:0000256" key="3">
    <source>
        <dbReference type="ARBA" id="ARBA00022448"/>
    </source>
</evidence>
<comment type="function">
    <text evidence="10 11">The central subunit of the protein translocation channel SecYEG. Consists of two halves formed by TMs 1-5 and 6-10. These two domains form a lateral gate at the front which open onto the bilayer between TMs 2 and 7, and are clamped together by SecE at the back. The channel is closed by both a pore ring composed of hydrophobic SecY resides and a short helix (helix 2A) on the extracellular side of the membrane which forms a plug. The plug probably moves laterally to allow the channel to open. The ring and the pore may move independently.</text>
</comment>
<organism evidence="14 15">
    <name type="scientific">Polynucleobacter brandtiae</name>
    <dbReference type="NCBI Taxonomy" id="1938816"/>
    <lineage>
        <taxon>Bacteria</taxon>
        <taxon>Pseudomonadati</taxon>
        <taxon>Pseudomonadota</taxon>
        <taxon>Betaproteobacteria</taxon>
        <taxon>Burkholderiales</taxon>
        <taxon>Burkholderiaceae</taxon>
        <taxon>Polynucleobacter</taxon>
    </lineage>
</organism>
<evidence type="ECO:0000256" key="2">
    <source>
        <dbReference type="ARBA" id="ARBA00005751"/>
    </source>
</evidence>
<keyword evidence="4 10" id="KW-0812">Transmembrane</keyword>
<evidence type="ECO:0000256" key="8">
    <source>
        <dbReference type="ARBA" id="ARBA00023136"/>
    </source>
</evidence>
<dbReference type="PIRSF" id="PIRSF004557">
    <property type="entry name" value="SecY"/>
    <property type="match status" value="1"/>
</dbReference>
<evidence type="ECO:0000256" key="10">
    <source>
        <dbReference type="HAMAP-Rule" id="MF_01465"/>
    </source>
</evidence>
<comment type="caution">
    <text evidence="14">The sequence shown here is derived from an EMBL/GenBank/DDBJ whole genome shotgun (WGS) entry which is preliminary data.</text>
</comment>
<sequence length="445" mass="48342">MALLPTKTASTTHSGNKFGELRQRLVFLLLALLVFRLGAHIPVPGIDPDQLAQLFSGQKDGILGMFNLFSGGALSRFTVFALGIMPYISASIIMQLMTIVVPTLESLKKEGQAGQRKITQYTRYGTVVLATFQALGISVALQAQPGLVINPGLIFELNTVVTLVTGTMFLMWLGEQITERGLGNGISIIIFGGIVSGLPTAIGSLLELVRTGSMNILSALLIVVICIAVTYFVVFVERGQRRILVNYAKRQVGNKVYGGQSSYFPLKLNMAGVIPPIFASSIILFPATIAGWFTSGEPSNMFSKIIKDLASTLAPGQPVYTILYAAAIIFFCFFYTALVFNSRETADNLKKSGAFVPGIRPGDQTGRYIDKILVRLTLAGAIYMVLVCLLPEFLVLKYNVPFYFGGTSLLIIVVVAMDFMAQVQSFVMQQQYGSLMKKANFKMGA</sequence>
<feature type="transmembrane region" description="Helical" evidence="10">
    <location>
        <begin position="402"/>
        <end position="421"/>
    </location>
</feature>
<dbReference type="SUPFAM" id="SSF103491">
    <property type="entry name" value="Preprotein translocase SecY subunit"/>
    <property type="match status" value="1"/>
</dbReference>
<keyword evidence="10" id="KW-1003">Cell membrane</keyword>
<proteinExistence type="inferred from homology"/>
<feature type="transmembrane region" description="Helical" evidence="10">
    <location>
        <begin position="372"/>
        <end position="396"/>
    </location>
</feature>
<accession>A0A2M8VRS3</accession>
<dbReference type="Gene3D" id="1.10.3370.10">
    <property type="entry name" value="SecY subunit domain"/>
    <property type="match status" value="1"/>
</dbReference>
<evidence type="ECO:0000313" key="14">
    <source>
        <dbReference type="EMBL" id="PJI80157.1"/>
    </source>
</evidence>
<keyword evidence="7 10" id="KW-0811">Translocation</keyword>